<feature type="region of interest" description="Disordered" evidence="10">
    <location>
        <begin position="1"/>
        <end position="21"/>
    </location>
</feature>
<feature type="domain" description="C2H2-type" evidence="11">
    <location>
        <begin position="2087"/>
        <end position="2115"/>
    </location>
</feature>
<feature type="domain" description="C2H2-type" evidence="11">
    <location>
        <begin position="1188"/>
        <end position="1215"/>
    </location>
</feature>
<keyword evidence="4 9" id="KW-0863">Zinc-finger</keyword>
<feature type="domain" description="C2H2-type" evidence="11">
    <location>
        <begin position="1105"/>
        <end position="1127"/>
    </location>
</feature>
<feature type="domain" description="C2H2-type" evidence="11">
    <location>
        <begin position="1429"/>
        <end position="1456"/>
    </location>
</feature>
<feature type="domain" description="C2H2-type" evidence="11">
    <location>
        <begin position="2059"/>
        <end position="2086"/>
    </location>
</feature>
<dbReference type="PROSITE" id="PS50157">
    <property type="entry name" value="ZINC_FINGER_C2H2_2"/>
    <property type="match status" value="48"/>
</dbReference>
<sequence length="2985" mass="342664">MEQPSVPSKEGERIAQPMAQEAESHLKWNAKYLRSQESVCVGSFEDGLGSGLLCSGEDDLTQHIENLLAQELSTRSLSEIQHSTSFATDQPGQGGIKAASEKTNLANMCAKPHSFSDCHTSNSTIVTRRDVADGSSCSIDEFTQQLINFTEQSSSPDRYTTGDNDDYPTWHSNILDQYSDISSCSDDGKEMRTKQNPIISEEKHVDEGLNTLSNYQEGDCLVSKSLDPSMRNEITSQGNRPSWSTSTFWGQYSDKKNCCEKAAEESLNTTVILDLYRPVDSVKELSPSTKKDHAETSIVDRGTSQCADEKQLDNVTCWPVVRNECEDNTVEHNNTVYTSSPEDGNVEQNSQHASGESILKDIEHKANLKKTERLSEKKIFRTNTGPSSELDTNVEVSTLVQENELQSNKQSRLPVRDYMMDGPLCQNNCEYSLADQHTSRNKIQRRMFAFMRERNILPSTPLQTDDEKDMSTATAHLLDEGEGLQVSKGMFESELSTDKYCHFVGKRSVRECVDELIDMEVVPSASEQNNIQMFRDEQCVSDQDDLEQSLISDRASVKRTEKKFEGGDTSAGCAKTSADDLFSVLDWKWQYLPLVRLDRPQSSSVGFKEFQCNNCQQRFKDTRSIFEHYKVHIKQELYKCKNCSVIFTVKSTLSQHQCLKPSADCATPKKLKIFQGIKALLKKQGNDELYKCTHCDKNFKSSNELSSHEQNKHAKPNLYCCQGCGKQYTYYAALLKHQNATDETGKNTKCLGSPTVNEKLDRHNILQNSPQNVEPPQEDDQSPQYAKCFVKLFDYRKQDSNGEVGEVTEDEKDHNVCLVCRKVFKKRCGLIAHYQIHNNDKPFKCVYCPKTFKHLSRRSKHMATQCRKGGKQININHHCSVDKGPYKCPICLKEFKYSFTRTSHLRKLCFKNFCRQEKETMNRQQGSTNKFFKCPICPKTFTVSSNRTRHLVAQCLKSLIVRDRLRQAQHKTHGTERPFKCPYCPKSFYHSSNKCRHMRIHKNNNTEKIQESSALEQIPVKESSSSNPPEEKTVVEEAYRSMYLKLKYGVVSCKICKKEFKSPSAFKVHWRTHSGERPYECTECKKRFVQRPHLQRHLLIHGKRNQCLKCKKVFNTLSELVKHRRVHLKSSVPPCTNCSKTFKSHSELSRHQCNLYENVFLCEICEKNFENADQLIQHLQCHVGQTEFKCVTCNEIFDTPRALKIHRHRHTSMKETKYPCKLCGKVFWWKSNLRRHILIHTGFKVFCCNKCGKRFSKNYSLKIHLSKCGAQAPNEEKEVTVENDVPGQLCKDVFERRSVKIPCMFKCTFCFKSFNWKSGLYRHLKKHEGEKKYRCQKCDRAFFRKDHFQKHLYSCKDRKDYCNLSKPKVKPDSSVNSSEASLKNLQNDKWYQMHYNNNGLYACKLCSKTFAKKGAFSRHVQTHSGLKLFSCSNCTRSYSRSDNLKHHMKYCVGPNLTNLPDDKPLEAYSILGEGTNESSKLDMDDAHSSKEVMTDVSVFSISETVSQDSDPKKKEVEKEVKWDESFLLKKGVKKGISQSSLKDHTCPYCAAQFTAKMSLIRHIRLHTNEKPYSCIKCGKKFSRNDVCLSHQSNCVEVNVCDQDDSSTHVSQILKINENAKISKEASSKQREYKCKFCTMSFQWSKSLRRHILTHTDVKPYRCEKCDSCFARYDYLKFHQIRCRNQKKQADVFQDKGLVTAEDNSIAPECQSLETIVRHKCETCNKNFYTKSDLLRHTAMMHLKNKPFSCSLCGNQFTKMDSIKSHLKSCKAALKIVSTTVENDSKRASNLETLEESAQKTDDSSSPKLLRHIENTACRETSKLLKRIESHLTNKKLFLCNYCKKTFSAKEALKRHFRTHTGEKPFKCDRCGERFMRRDYLQRHMTKCFLYIQKSADNGSATHEQALCDKCGVFFTRQEYLGHHAHNCIGETKSSETGAVKAQEENDHHAIPLEGDGFICADCGEEFVGFLQLQEHRNTVHIGVNHSESDVPQKKTLHLPSSPLKTTFINGVSIKQEVLDEEYGLYCSNQPKIVQLPVSPLSKVIKKNNPIVMKNSAKPFKCQFCPKQFSSHGHAKEHIRTHTGEKPFSCNMCTERFFRKDYLMRHIKRCVLAQSPVTSSDVSNNSLKQEPMDSSRQYSTNTVVVINSGPKATGTGVLQTGFSCKVSGDSETMVHEKRHSSRLEKRYDCSECDQSFTDSLSLSNHLREHGKSLYDEELNKNKHVCSYCGLSFKFRSLLQRHQEKHSGNLPYKCPHCPRSFRFPSEFNRHSSSHGRVFSCKFCNKRFADKLVLRQHQNSSHGSLLYRCADCGSGYANRRLYNQHRRKVHGDALENIILPKLQNPVHLEIANVCNEQQLNEHVGVEVRADEQQGVEKQEGEGEDDDAADHDEENEDEDSDSAPYFPCHVCGKTFTTSESLEDHQRCHLGEKPHECAECGKCFFQQSHLQQHQRTHEKTFQCLPCGKGFISLGALRKHRRSHTKKRPFHCTKCPQRFTRSAHLVEHMATHSDETFPCDICGRTFSCRVSRDQHRKTHSEPSGDTDQGEYSSHLLNTDFVGSSETQPPPLISPQVAHLSPVKSTNESDQLNISETSANDLKYSCLICKKRFRYPSKLLEHQKYHAGERPYSCLDCGKRFVHGTQLKKHQLSHQLSRPKHHQCNTCGKVFSNLSAFISHQKQHMSEDGFKCTECSKTFKNLSDFSQHCLIHKGEKPFKCHTCGMRFIRKSNLTVHQKKHVGQTQYECTECDGNFLGLESFKQHHCVRMQRHLQLAMQFKDSEASSQEHTNAWEDENESSSAESSFFCHICSKSFSSFAKLEEHQHLHRVERPFECSECDKRFYTAGHLRKHQESHERQYQCDKCPQGFSSVRAFLQHQNLHGSDRPHQCDTCLKRFVSTSDLAKHLRKHAEENSFQCDMCWKTFSQASYLKRHQESHVGEVVYECTECDKAFASFQLLQQHQNVHAMGHLDKMLTESPLESVDGCQRDSNL</sequence>
<feature type="domain" description="C2H2-type" evidence="11">
    <location>
        <begin position="1957"/>
        <end position="1985"/>
    </location>
</feature>
<dbReference type="SMART" id="SM00355">
    <property type="entry name" value="ZnF_C2H2"/>
    <property type="match status" value="54"/>
</dbReference>
<feature type="domain" description="C2H2-type" evidence="11">
    <location>
        <begin position="1305"/>
        <end position="1332"/>
    </location>
</feature>
<accession>A0A8C4XHT0</accession>
<evidence type="ECO:0000256" key="6">
    <source>
        <dbReference type="ARBA" id="ARBA00023125"/>
    </source>
</evidence>
<feature type="domain" description="C2H2-type" evidence="11">
    <location>
        <begin position="1718"/>
        <end position="1746"/>
    </location>
</feature>
<dbReference type="FunFam" id="3.30.160.60:FF:002343">
    <property type="entry name" value="Zinc finger protein 33A"/>
    <property type="match status" value="3"/>
</dbReference>
<evidence type="ECO:0000256" key="1">
    <source>
        <dbReference type="ARBA" id="ARBA00004123"/>
    </source>
</evidence>
<dbReference type="PANTHER" id="PTHR24376:SF235">
    <property type="entry name" value="C2H2-TYPE DOMAIN-CONTAINING PROTEIN"/>
    <property type="match status" value="1"/>
</dbReference>
<dbReference type="Ensembl" id="ENSECRT00000032526.1">
    <property type="protein sequence ID" value="ENSECRP00000031842.1"/>
    <property type="gene ID" value="ENSECRG00000021575.1"/>
</dbReference>
<feature type="domain" description="C2H2-type" evidence="11">
    <location>
        <begin position="1079"/>
        <end position="1106"/>
    </location>
</feature>
<dbReference type="FunFam" id="3.30.160.60:FF:000065">
    <property type="entry name" value="B-cell CLL/lymphoma 6, member B"/>
    <property type="match status" value="1"/>
</dbReference>
<dbReference type="Pfam" id="PF00096">
    <property type="entry name" value="zf-C2H2"/>
    <property type="match status" value="23"/>
</dbReference>
<evidence type="ECO:0000256" key="2">
    <source>
        <dbReference type="ARBA" id="ARBA00022723"/>
    </source>
</evidence>
<feature type="domain" description="C2H2-type" evidence="11">
    <location>
        <begin position="979"/>
        <end position="1006"/>
    </location>
</feature>
<dbReference type="GO" id="GO:0001228">
    <property type="term" value="F:DNA-binding transcription activator activity, RNA polymerase II-specific"/>
    <property type="evidence" value="ECO:0007669"/>
    <property type="project" value="TreeGrafter"/>
</dbReference>
<evidence type="ECO:0000313" key="12">
    <source>
        <dbReference type="Ensembl" id="ENSECRP00000031842.1"/>
    </source>
</evidence>
<feature type="domain" description="C2H2-type" evidence="11">
    <location>
        <begin position="2853"/>
        <end position="2880"/>
    </location>
</feature>
<dbReference type="GO" id="GO:0000978">
    <property type="term" value="F:RNA polymerase II cis-regulatory region sequence-specific DNA binding"/>
    <property type="evidence" value="ECO:0007669"/>
    <property type="project" value="TreeGrafter"/>
</dbReference>
<dbReference type="GO" id="GO:0008270">
    <property type="term" value="F:zinc ion binding"/>
    <property type="evidence" value="ECO:0007669"/>
    <property type="project" value="UniProtKB-KW"/>
</dbReference>
<feature type="domain" description="C2H2-type" evidence="11">
    <location>
        <begin position="2430"/>
        <end position="2452"/>
    </location>
</feature>
<evidence type="ECO:0000256" key="9">
    <source>
        <dbReference type="PROSITE-ProRule" id="PRU00042"/>
    </source>
</evidence>
<feature type="domain" description="C2H2-type" evidence="11">
    <location>
        <begin position="1660"/>
        <end position="1688"/>
    </location>
</feature>
<feature type="domain" description="C2H2-type" evidence="11">
    <location>
        <begin position="1160"/>
        <end position="1187"/>
    </location>
</feature>
<feature type="domain" description="C2H2-type" evidence="11">
    <location>
        <begin position="815"/>
        <end position="842"/>
    </location>
</feature>
<dbReference type="PROSITE" id="PS00028">
    <property type="entry name" value="ZINC_FINGER_C2H2_1"/>
    <property type="match status" value="38"/>
</dbReference>
<dbReference type="GO" id="GO:0005634">
    <property type="term" value="C:nucleus"/>
    <property type="evidence" value="ECO:0007669"/>
    <property type="project" value="UniProtKB-SubCell"/>
</dbReference>
<dbReference type="FunFam" id="3.30.160.60:FF:001732">
    <property type="entry name" value="Zgc:162936"/>
    <property type="match status" value="1"/>
</dbReference>
<feature type="domain" description="C2H2-type" evidence="11">
    <location>
        <begin position="2827"/>
        <end position="2854"/>
    </location>
</feature>
<organism evidence="12 13">
    <name type="scientific">Erpetoichthys calabaricus</name>
    <name type="common">Rope fish</name>
    <name type="synonym">Calamoichthys calabaricus</name>
    <dbReference type="NCBI Taxonomy" id="27687"/>
    <lineage>
        <taxon>Eukaryota</taxon>
        <taxon>Metazoa</taxon>
        <taxon>Chordata</taxon>
        <taxon>Craniata</taxon>
        <taxon>Vertebrata</taxon>
        <taxon>Euteleostomi</taxon>
        <taxon>Actinopterygii</taxon>
        <taxon>Polypteriformes</taxon>
        <taxon>Polypteridae</taxon>
        <taxon>Erpetoichthys</taxon>
    </lineage>
</organism>
<feature type="domain" description="C2H2-type" evidence="11">
    <location>
        <begin position="1333"/>
        <end position="1360"/>
    </location>
</feature>
<feature type="compositionally biased region" description="Acidic residues" evidence="10">
    <location>
        <begin position="2378"/>
        <end position="2397"/>
    </location>
</feature>
<keyword evidence="3" id="KW-0677">Repeat</keyword>
<dbReference type="PANTHER" id="PTHR24376">
    <property type="entry name" value="ZINC FINGER PROTEIN"/>
    <property type="match status" value="1"/>
</dbReference>
<dbReference type="SUPFAM" id="SSF57667">
    <property type="entry name" value="beta-beta-alpha zinc fingers"/>
    <property type="match status" value="28"/>
</dbReference>
<evidence type="ECO:0000256" key="5">
    <source>
        <dbReference type="ARBA" id="ARBA00022833"/>
    </source>
</evidence>
<evidence type="ECO:0000259" key="11">
    <source>
        <dbReference type="PROSITE" id="PS50157"/>
    </source>
</evidence>
<feature type="domain" description="C2H2-type" evidence="11">
    <location>
        <begin position="2511"/>
        <end position="2538"/>
    </location>
</feature>
<feature type="domain" description="C2H2-type" evidence="11">
    <location>
        <begin position="2799"/>
        <end position="2826"/>
    </location>
</feature>
<feature type="domain" description="C2H2-type" evidence="11">
    <location>
        <begin position="2711"/>
        <end position="2738"/>
    </location>
</feature>
<dbReference type="FunFam" id="3.30.160.60:FF:000100">
    <property type="entry name" value="Zinc finger 45-like"/>
    <property type="match status" value="2"/>
</dbReference>
<keyword evidence="13" id="KW-1185">Reference proteome</keyword>
<dbReference type="GeneTree" id="ENSGT01150000286939"/>
<feature type="domain" description="C2H2-type" evidence="11">
    <location>
        <begin position="2655"/>
        <end position="2682"/>
    </location>
</feature>
<keyword evidence="2" id="KW-0479">Metal-binding</keyword>
<feature type="domain" description="C2H2-type" evidence="11">
    <location>
        <begin position="638"/>
        <end position="657"/>
    </location>
</feature>
<dbReference type="FunFam" id="3.30.160.60:FF:000110">
    <property type="entry name" value="Zinc finger protein-like"/>
    <property type="match status" value="1"/>
</dbReference>
<evidence type="ECO:0000256" key="7">
    <source>
        <dbReference type="ARBA" id="ARBA00023242"/>
    </source>
</evidence>
<keyword evidence="6" id="KW-0238">DNA-binding</keyword>
<feature type="compositionally biased region" description="Basic and acidic residues" evidence="10">
    <location>
        <begin position="2367"/>
        <end position="2377"/>
    </location>
</feature>
<evidence type="ECO:0000256" key="3">
    <source>
        <dbReference type="ARBA" id="ARBA00022737"/>
    </source>
</evidence>
<feature type="domain" description="C2H2-type" evidence="11">
    <location>
        <begin position="1051"/>
        <end position="1078"/>
    </location>
</feature>
<dbReference type="FunFam" id="3.30.160.60:FF:000145">
    <property type="entry name" value="Zinc finger protein 574"/>
    <property type="match status" value="1"/>
</dbReference>
<feature type="domain" description="C2H2-type" evidence="11">
    <location>
        <begin position="2597"/>
        <end position="2624"/>
    </location>
</feature>
<feature type="domain" description="C2H2-type" evidence="11">
    <location>
        <begin position="2186"/>
        <end position="2208"/>
    </location>
</feature>
<evidence type="ECO:0000313" key="13">
    <source>
        <dbReference type="Proteomes" id="UP000694620"/>
    </source>
</evidence>
<feature type="domain" description="C2H2-type" evidence="11">
    <location>
        <begin position="2484"/>
        <end position="2511"/>
    </location>
</feature>
<comment type="subcellular location">
    <subcellularLocation>
        <location evidence="1">Nucleus</location>
    </subcellularLocation>
</comment>
<evidence type="ECO:0000256" key="4">
    <source>
        <dbReference type="ARBA" id="ARBA00022771"/>
    </source>
</evidence>
<dbReference type="Proteomes" id="UP000694620">
    <property type="component" value="Chromosome 17"/>
</dbReference>
<feature type="domain" description="C2H2-type" evidence="11">
    <location>
        <begin position="2909"/>
        <end position="2936"/>
    </location>
</feature>
<feature type="domain" description="C2H2-type" evidence="11">
    <location>
        <begin position="1544"/>
        <end position="1571"/>
    </location>
</feature>
<name>A0A8C4XHT0_ERPCA</name>
<reference evidence="12" key="1">
    <citation type="submission" date="2021-06" db="EMBL/GenBank/DDBJ databases">
        <authorList>
            <consortium name="Wellcome Sanger Institute Data Sharing"/>
        </authorList>
    </citation>
    <scope>NUCLEOTIDE SEQUENCE [LARGE SCALE GENOMIC DNA]</scope>
</reference>
<dbReference type="Gene3D" id="3.30.160.60">
    <property type="entry name" value="Classic Zinc Finger"/>
    <property type="match status" value="36"/>
</dbReference>
<feature type="region of interest" description="Disordered" evidence="10">
    <location>
        <begin position="1786"/>
        <end position="1806"/>
    </location>
</feature>
<feature type="domain" description="C2H2-type" evidence="11">
    <location>
        <begin position="690"/>
        <end position="718"/>
    </location>
</feature>
<dbReference type="FunFam" id="3.30.160.60:FF:000045">
    <property type="entry name" value="ZFP69 zinc finger protein B"/>
    <property type="match status" value="1"/>
</dbReference>
<keyword evidence="7" id="KW-0539">Nucleus</keyword>
<evidence type="ECO:0000256" key="8">
    <source>
        <dbReference type="ARBA" id="ARBA00068876"/>
    </source>
</evidence>
<feature type="region of interest" description="Disordered" evidence="10">
    <location>
        <begin position="1006"/>
        <end position="1032"/>
    </location>
</feature>
<feature type="domain" description="C2H2-type" evidence="11">
    <location>
        <begin position="2222"/>
        <end position="2249"/>
    </location>
</feature>
<dbReference type="InterPro" id="IPR013087">
    <property type="entry name" value="Znf_C2H2_type"/>
</dbReference>
<feature type="domain" description="C2H2-type" evidence="11">
    <location>
        <begin position="2937"/>
        <end position="2960"/>
    </location>
</feature>
<feature type="domain" description="C2H2-type" evidence="11">
    <location>
        <begin position="1218"/>
        <end position="1245"/>
    </location>
</feature>
<feature type="domain" description="C2H2-type" evidence="11">
    <location>
        <begin position="2881"/>
        <end position="2908"/>
    </location>
</feature>
<feature type="domain" description="C2H2-type" evidence="11">
    <location>
        <begin position="2683"/>
        <end position="2710"/>
    </location>
</feature>
<feature type="domain" description="C2H2-type" evidence="11">
    <location>
        <begin position="2250"/>
        <end position="2272"/>
    </location>
</feature>
<feature type="domain" description="C2H2-type" evidence="11">
    <location>
        <begin position="1632"/>
        <end position="1659"/>
    </location>
</feature>
<feature type="domain" description="C2H2-type" evidence="11">
    <location>
        <begin position="2276"/>
        <end position="2299"/>
    </location>
</feature>
<reference evidence="12" key="2">
    <citation type="submission" date="2025-08" db="UniProtKB">
        <authorList>
            <consortium name="Ensembl"/>
        </authorList>
    </citation>
    <scope>IDENTIFICATION</scope>
</reference>
<dbReference type="GO" id="GO:0005694">
    <property type="term" value="C:chromosome"/>
    <property type="evidence" value="ECO:0007669"/>
    <property type="project" value="UniProtKB-ARBA"/>
</dbReference>
<protein>
    <recommendedName>
        <fullName evidence="8">Zinc finger protein 865</fullName>
    </recommendedName>
</protein>
<dbReference type="InterPro" id="IPR036236">
    <property type="entry name" value="Znf_C2H2_sf"/>
</dbReference>
<evidence type="ECO:0000256" key="10">
    <source>
        <dbReference type="SAM" id="MobiDB-lite"/>
    </source>
</evidence>
<feature type="domain" description="C2H2-type" evidence="11">
    <location>
        <begin position="2402"/>
        <end position="2429"/>
    </location>
</feature>
<feature type="domain" description="C2H2-type" evidence="11">
    <location>
        <begin position="2625"/>
        <end position="2652"/>
    </location>
</feature>
<feature type="domain" description="C2H2-type" evidence="11">
    <location>
        <begin position="719"/>
        <end position="748"/>
    </location>
</feature>
<feature type="domain" description="C2H2-type" evidence="11">
    <location>
        <begin position="1401"/>
        <end position="1428"/>
    </location>
</feature>
<feature type="domain" description="C2H2-type" evidence="11">
    <location>
        <begin position="610"/>
        <end position="637"/>
    </location>
</feature>
<reference evidence="12" key="3">
    <citation type="submission" date="2025-09" db="UniProtKB">
        <authorList>
            <consortium name="Ensembl"/>
        </authorList>
    </citation>
    <scope>IDENTIFICATION</scope>
</reference>
<feature type="domain" description="C2H2-type" evidence="11">
    <location>
        <begin position="1246"/>
        <end position="1273"/>
    </location>
</feature>
<feature type="domain" description="C2H2-type" evidence="11">
    <location>
        <begin position="1747"/>
        <end position="1775"/>
    </location>
</feature>
<proteinExistence type="predicted"/>
<keyword evidence="5" id="KW-0862">Zinc</keyword>
<feature type="domain" description="C2H2-type" evidence="11">
    <location>
        <begin position="2456"/>
        <end position="2483"/>
    </location>
</feature>
<feature type="domain" description="C2H2-type" evidence="11">
    <location>
        <begin position="1837"/>
        <end position="1864"/>
    </location>
</feature>
<feature type="region of interest" description="Disordered" evidence="10">
    <location>
        <begin position="2367"/>
        <end position="2400"/>
    </location>
</feature>
<dbReference type="FunFam" id="3.30.160.60:FF:000739">
    <property type="entry name" value="Zgc:171418 protein"/>
    <property type="match status" value="1"/>
</dbReference>
<feature type="domain" description="C2H2-type" evidence="11">
    <location>
        <begin position="2304"/>
        <end position="2327"/>
    </location>
</feature>
<dbReference type="FunFam" id="3.30.160.60:FF:000446">
    <property type="entry name" value="Zinc finger protein"/>
    <property type="match status" value="1"/>
</dbReference>
<feature type="domain" description="C2H2-type" evidence="11">
    <location>
        <begin position="1865"/>
        <end position="1884"/>
    </location>
</feature>